<dbReference type="RefSeq" id="WP_146891938.1">
    <property type="nucleotide sequence ID" value="NZ_VORX01000003.1"/>
</dbReference>
<dbReference type="OrthoDB" id="1489343at2"/>
<feature type="chain" id="PRO_5022718231" description="DUF481 domain-containing protein" evidence="1">
    <location>
        <begin position="20"/>
        <end position="410"/>
    </location>
</feature>
<sequence length="410" mass="47194">MIKSAFTVLCLIITSFVFSQDSKDLKLYLDCNTCDNTFIKQNLTHVEFVRDQKFADVHLFFTRQTNGSGGSEYVIDFIGQRSYKDLQEQVIFSTDSDMTEDIIRNKILKFISLGLVRYWMKKGDTEHLSITIKKPQENEVTNASIKDPWDYWVFGADIFGYFSGEESSTFSSFSVNATSKRVTEANKFSFRAGFSENQSTFSYDGTDIISKRNSKYFYVSDIISISGHWSAGAFANLGSSMYSNKEFYWEFKPAIEYNFFNYSVSAKKQLALTYSNGIVYNNYIQRSVYAKENEYLWEHELKLGGSVNQKWGNIYGEASFEQYMHDTSLNSLTFYLGTSIRLFKGFNLNLSGNYGITRNQINLPAGDVSLEELLLQQQQLQSGYNYYFNIGLSYSFGSIYNTIVNPRFNF</sequence>
<dbReference type="AlphaFoldDB" id="A0A5C7AHP7"/>
<keyword evidence="3" id="KW-1185">Reference proteome</keyword>
<keyword evidence="1" id="KW-0732">Signal</keyword>
<dbReference type="EMBL" id="VORX01000003">
    <property type="protein sequence ID" value="TXE08250.1"/>
    <property type="molecule type" value="Genomic_DNA"/>
</dbReference>
<evidence type="ECO:0000313" key="2">
    <source>
        <dbReference type="EMBL" id="TXE08250.1"/>
    </source>
</evidence>
<proteinExistence type="predicted"/>
<organism evidence="2 3">
    <name type="scientific">Gelidibacter salicanalis</name>
    <dbReference type="NCBI Taxonomy" id="291193"/>
    <lineage>
        <taxon>Bacteria</taxon>
        <taxon>Pseudomonadati</taxon>
        <taxon>Bacteroidota</taxon>
        <taxon>Flavobacteriia</taxon>
        <taxon>Flavobacteriales</taxon>
        <taxon>Flavobacteriaceae</taxon>
        <taxon>Gelidibacter</taxon>
    </lineage>
</organism>
<gene>
    <name evidence="2" type="ORF">ES711_06995</name>
</gene>
<dbReference type="Proteomes" id="UP000321734">
    <property type="component" value="Unassembled WGS sequence"/>
</dbReference>
<evidence type="ECO:0000256" key="1">
    <source>
        <dbReference type="SAM" id="SignalP"/>
    </source>
</evidence>
<evidence type="ECO:0000313" key="3">
    <source>
        <dbReference type="Proteomes" id="UP000321734"/>
    </source>
</evidence>
<accession>A0A5C7AHP7</accession>
<protein>
    <recommendedName>
        <fullName evidence="4">DUF481 domain-containing protein</fullName>
    </recommendedName>
</protein>
<comment type="caution">
    <text evidence="2">The sequence shown here is derived from an EMBL/GenBank/DDBJ whole genome shotgun (WGS) entry which is preliminary data.</text>
</comment>
<reference evidence="2 3" key="1">
    <citation type="submission" date="2019-08" db="EMBL/GenBank/DDBJ databases">
        <title>Genome sequence of Gelidibacter salicanalis IC162T.</title>
        <authorList>
            <person name="Bowman J.P."/>
        </authorList>
    </citation>
    <scope>NUCLEOTIDE SEQUENCE [LARGE SCALE GENOMIC DNA]</scope>
    <source>
        <strain evidence="2 3">IC162</strain>
    </source>
</reference>
<evidence type="ECO:0008006" key="4">
    <source>
        <dbReference type="Google" id="ProtNLM"/>
    </source>
</evidence>
<feature type="signal peptide" evidence="1">
    <location>
        <begin position="1"/>
        <end position="19"/>
    </location>
</feature>
<name>A0A5C7AHP7_9FLAO</name>